<dbReference type="InterPro" id="IPR036770">
    <property type="entry name" value="Ankyrin_rpt-contain_sf"/>
</dbReference>
<name>A0A9P8M5T9_9HYPO</name>
<proteinExistence type="predicted"/>
<dbReference type="InterPro" id="IPR010730">
    <property type="entry name" value="HET"/>
</dbReference>
<dbReference type="EMBL" id="JACEFI010000015">
    <property type="protein sequence ID" value="KAH0594630.1"/>
    <property type="molecule type" value="Genomic_DNA"/>
</dbReference>
<sequence length="240" mass="26842">MQPPHLSSQRSPRSLCSYAFRVAKFNVRKPPLLPRRKRPRRHHEPASHLALVYLGYNALHYAADQAQLECVKVLLRCGCRSNKQRNLPADLATEKGHDAVAAIIEATQAGEAEEEQEMTSLAVASGRVPRPMIWADIICINQEDVAEKSAQAAMMDRVYSNAMYTLAWLGPPDDHSSRGIQVLNTLSTHLAALKDAVIEPLSGKDKGKYAAANIPYISERDLASLASLYQRQWFRRTWIV</sequence>
<organism evidence="3 4">
    <name type="scientific">Metarhizium humberi</name>
    <dbReference type="NCBI Taxonomy" id="2596975"/>
    <lineage>
        <taxon>Eukaryota</taxon>
        <taxon>Fungi</taxon>
        <taxon>Dikarya</taxon>
        <taxon>Ascomycota</taxon>
        <taxon>Pezizomycotina</taxon>
        <taxon>Sordariomycetes</taxon>
        <taxon>Hypocreomycetidae</taxon>
        <taxon>Hypocreales</taxon>
        <taxon>Clavicipitaceae</taxon>
        <taxon>Metarhizium</taxon>
    </lineage>
</organism>
<feature type="domain" description="Heterokaryon incompatibility" evidence="2">
    <location>
        <begin position="130"/>
        <end position="240"/>
    </location>
</feature>
<comment type="caution">
    <text evidence="3">The sequence shown here is derived from an EMBL/GenBank/DDBJ whole genome shotgun (WGS) entry which is preliminary data.</text>
</comment>
<protein>
    <recommendedName>
        <fullName evidence="2">Heterokaryon incompatibility domain-containing protein</fullName>
    </recommendedName>
</protein>
<evidence type="ECO:0000313" key="3">
    <source>
        <dbReference type="EMBL" id="KAH0594630.1"/>
    </source>
</evidence>
<dbReference type="Pfam" id="PF12796">
    <property type="entry name" value="Ank_2"/>
    <property type="match status" value="1"/>
</dbReference>
<dbReference type="Pfam" id="PF06985">
    <property type="entry name" value="HET"/>
    <property type="match status" value="1"/>
</dbReference>
<dbReference type="PROSITE" id="PS50088">
    <property type="entry name" value="ANK_REPEAT"/>
    <property type="match status" value="1"/>
</dbReference>
<accession>A0A9P8M5T9</accession>
<dbReference type="InterPro" id="IPR052895">
    <property type="entry name" value="HetReg/Transcr_Mod"/>
</dbReference>
<dbReference type="SUPFAM" id="SSF48403">
    <property type="entry name" value="Ankyrin repeat"/>
    <property type="match status" value="1"/>
</dbReference>
<dbReference type="Gene3D" id="1.25.40.20">
    <property type="entry name" value="Ankyrin repeat-containing domain"/>
    <property type="match status" value="1"/>
</dbReference>
<dbReference type="PANTHER" id="PTHR24148:SF64">
    <property type="entry name" value="HETEROKARYON INCOMPATIBILITY DOMAIN-CONTAINING PROTEIN"/>
    <property type="match status" value="1"/>
</dbReference>
<dbReference type="AlphaFoldDB" id="A0A9P8M5T9"/>
<dbReference type="PANTHER" id="PTHR24148">
    <property type="entry name" value="ANKYRIN REPEAT DOMAIN-CONTAINING PROTEIN 39 HOMOLOG-RELATED"/>
    <property type="match status" value="1"/>
</dbReference>
<keyword evidence="1" id="KW-0040">ANK repeat</keyword>
<dbReference type="PROSITE" id="PS50297">
    <property type="entry name" value="ANK_REP_REGION"/>
    <property type="match status" value="1"/>
</dbReference>
<keyword evidence="4" id="KW-1185">Reference proteome</keyword>
<evidence type="ECO:0000259" key="2">
    <source>
        <dbReference type="Pfam" id="PF06985"/>
    </source>
</evidence>
<dbReference type="Proteomes" id="UP000764110">
    <property type="component" value="Unassembled WGS sequence"/>
</dbReference>
<reference evidence="3 4" key="1">
    <citation type="submission" date="2020-07" db="EMBL/GenBank/DDBJ databases">
        <title>Metarhizium humberi genome.</title>
        <authorList>
            <person name="Lysoe E."/>
        </authorList>
    </citation>
    <scope>NUCLEOTIDE SEQUENCE [LARGE SCALE GENOMIC DNA]</scope>
    <source>
        <strain evidence="3 4">ESALQ1638</strain>
    </source>
</reference>
<evidence type="ECO:0000256" key="1">
    <source>
        <dbReference type="PROSITE-ProRule" id="PRU00023"/>
    </source>
</evidence>
<feature type="repeat" description="ANK" evidence="1">
    <location>
        <begin position="54"/>
        <end position="86"/>
    </location>
</feature>
<evidence type="ECO:0000313" key="4">
    <source>
        <dbReference type="Proteomes" id="UP000764110"/>
    </source>
</evidence>
<dbReference type="InterPro" id="IPR002110">
    <property type="entry name" value="Ankyrin_rpt"/>
</dbReference>
<gene>
    <name evidence="3" type="ORF">MHUMG1_07464</name>
</gene>